<reference evidence="2" key="1">
    <citation type="journal article" date="2021" name="IMA Fungus">
        <title>Genomic characterization of three marine fungi, including Emericellopsis atlantica sp. nov. with signatures of a generalist lifestyle and marine biomass degradation.</title>
        <authorList>
            <person name="Hagestad O.C."/>
            <person name="Hou L."/>
            <person name="Andersen J.H."/>
            <person name="Hansen E.H."/>
            <person name="Altermark B."/>
            <person name="Li C."/>
            <person name="Kuhnert E."/>
            <person name="Cox R.J."/>
            <person name="Crous P.W."/>
            <person name="Spatafora J.W."/>
            <person name="Lail K."/>
            <person name="Amirebrahimi M."/>
            <person name="Lipzen A."/>
            <person name="Pangilinan J."/>
            <person name="Andreopoulos W."/>
            <person name="Hayes R.D."/>
            <person name="Ng V."/>
            <person name="Grigoriev I.V."/>
            <person name="Jackson S.A."/>
            <person name="Sutton T.D.S."/>
            <person name="Dobson A.D.W."/>
            <person name="Rama T."/>
        </authorList>
    </citation>
    <scope>NUCLEOTIDE SEQUENCE</scope>
    <source>
        <strain evidence="2">TRa018bII</strain>
    </source>
</reference>
<organism evidence="2 3">
    <name type="scientific">Amylocarpus encephaloides</name>
    <dbReference type="NCBI Taxonomy" id="45428"/>
    <lineage>
        <taxon>Eukaryota</taxon>
        <taxon>Fungi</taxon>
        <taxon>Dikarya</taxon>
        <taxon>Ascomycota</taxon>
        <taxon>Pezizomycotina</taxon>
        <taxon>Leotiomycetes</taxon>
        <taxon>Helotiales</taxon>
        <taxon>Helotiales incertae sedis</taxon>
        <taxon>Amylocarpus</taxon>
    </lineage>
</organism>
<dbReference type="Proteomes" id="UP000824998">
    <property type="component" value="Unassembled WGS sequence"/>
</dbReference>
<keyword evidence="3" id="KW-1185">Reference proteome</keyword>
<dbReference type="OrthoDB" id="3549327at2759"/>
<name>A0A9P8BZW4_9HELO</name>
<comment type="caution">
    <text evidence="2">The sequence shown here is derived from an EMBL/GenBank/DDBJ whole genome shotgun (WGS) entry which is preliminary data.</text>
</comment>
<gene>
    <name evidence="2" type="ORF">BJ875DRAFT_477476</name>
</gene>
<dbReference type="EMBL" id="MU251944">
    <property type="protein sequence ID" value="KAG9228432.1"/>
    <property type="molecule type" value="Genomic_DNA"/>
</dbReference>
<evidence type="ECO:0000256" key="1">
    <source>
        <dbReference type="SAM" id="MobiDB-lite"/>
    </source>
</evidence>
<evidence type="ECO:0000313" key="3">
    <source>
        <dbReference type="Proteomes" id="UP000824998"/>
    </source>
</evidence>
<feature type="region of interest" description="Disordered" evidence="1">
    <location>
        <begin position="188"/>
        <end position="212"/>
    </location>
</feature>
<protein>
    <submittedName>
        <fullName evidence="2">Uncharacterized protein</fullName>
    </submittedName>
</protein>
<accession>A0A9P8BZW4</accession>
<evidence type="ECO:0000313" key="2">
    <source>
        <dbReference type="EMBL" id="KAG9228432.1"/>
    </source>
</evidence>
<proteinExistence type="predicted"/>
<dbReference type="AlphaFoldDB" id="A0A9P8BZW4"/>
<sequence length="247" mass="27473">MASPTSMIMSEKGLLAPSTSGTSPFTLFVDKFSRATTVAWKKVKRAFKDKEPSDPFLKTVKIFSTPLDCYVDSKMRLDTGCEVHNLITLDVVRRLHLSDKVIIHSEPIFTCLNGEQFISTGAIVLRWKGKCFRKIFTTVFHVVNGDSLPWEIILGAETIREHSILKFAGFGGSTPILSKMTKGEKAQADSRKQEHKKEAAANDAKVKADTGRRRKLLGRLSLMPTAPAQEDPEDIVARAVQKGLQRQ</sequence>
<feature type="compositionally biased region" description="Basic and acidic residues" evidence="1">
    <location>
        <begin position="188"/>
        <end position="211"/>
    </location>
</feature>